<dbReference type="EMBL" id="OKRB01000073">
    <property type="protein sequence ID" value="SPE19000.1"/>
    <property type="molecule type" value="Genomic_DNA"/>
</dbReference>
<gene>
    <name evidence="1" type="ORF">SBA5_180033</name>
</gene>
<sequence>MSDENAYSVRHRIPISSACSTIRRAVSTPTRCPATRGNPCRAAQRPFPSMMIATCSPGCLFPCMAESLAIDILLSPAASRIAKFSQP</sequence>
<dbReference type="Proteomes" id="UP000239735">
    <property type="component" value="Unassembled WGS sequence"/>
</dbReference>
<reference evidence="2" key="1">
    <citation type="submission" date="2018-02" db="EMBL/GenBank/DDBJ databases">
        <authorList>
            <person name="Hausmann B."/>
        </authorList>
    </citation>
    <scope>NUCLEOTIDE SEQUENCE [LARGE SCALE GENOMIC DNA]</scope>
    <source>
        <strain evidence="2">Peat soil MAG SbA5</strain>
    </source>
</reference>
<organism evidence="1 2">
    <name type="scientific">Candidatus Sulfuritelmatomonas gaucii</name>
    <dbReference type="NCBI Taxonomy" id="2043161"/>
    <lineage>
        <taxon>Bacteria</taxon>
        <taxon>Pseudomonadati</taxon>
        <taxon>Acidobacteriota</taxon>
        <taxon>Terriglobia</taxon>
        <taxon>Terriglobales</taxon>
        <taxon>Acidobacteriaceae</taxon>
        <taxon>Candidatus Sulfuritelmatomonas</taxon>
    </lineage>
</organism>
<proteinExistence type="predicted"/>
<name>A0A2N9L6W7_9BACT</name>
<protein>
    <submittedName>
        <fullName evidence="1">Uncharacterized protein</fullName>
    </submittedName>
</protein>
<accession>A0A2N9L6W7</accession>
<evidence type="ECO:0000313" key="1">
    <source>
        <dbReference type="EMBL" id="SPE19000.1"/>
    </source>
</evidence>
<dbReference type="AlphaFoldDB" id="A0A2N9L6W7"/>
<evidence type="ECO:0000313" key="2">
    <source>
        <dbReference type="Proteomes" id="UP000239735"/>
    </source>
</evidence>